<keyword evidence="1" id="KW-0812">Transmembrane</keyword>
<evidence type="ECO:0000256" key="1">
    <source>
        <dbReference type="SAM" id="Phobius"/>
    </source>
</evidence>
<keyword evidence="1" id="KW-0472">Membrane</keyword>
<name>A0ABY5FPS2_9BACL</name>
<evidence type="ECO:0000313" key="3">
    <source>
        <dbReference type="Proteomes" id="UP001060325"/>
    </source>
</evidence>
<organism evidence="2 3">
    <name type="scientific">Exiguobacterium aurantiacum</name>
    <dbReference type="NCBI Taxonomy" id="33987"/>
    <lineage>
        <taxon>Bacteria</taxon>
        <taxon>Bacillati</taxon>
        <taxon>Bacillota</taxon>
        <taxon>Bacilli</taxon>
        <taxon>Bacillales</taxon>
        <taxon>Bacillales Family XII. Incertae Sedis</taxon>
        <taxon>Exiguobacterium</taxon>
    </lineage>
</organism>
<dbReference type="EMBL" id="CP101462">
    <property type="protein sequence ID" value="UTT43510.1"/>
    <property type="molecule type" value="Genomic_DNA"/>
</dbReference>
<feature type="transmembrane region" description="Helical" evidence="1">
    <location>
        <begin position="148"/>
        <end position="168"/>
    </location>
</feature>
<evidence type="ECO:0000313" key="2">
    <source>
        <dbReference type="EMBL" id="UTT43510.1"/>
    </source>
</evidence>
<gene>
    <name evidence="2" type="ORF">NMQ00_03135</name>
</gene>
<reference evidence="2" key="1">
    <citation type="submission" date="2022-07" db="EMBL/GenBank/DDBJ databases">
        <title>Complete genome of CX2.</title>
        <authorList>
            <person name="Cao G."/>
        </authorList>
    </citation>
    <scope>NUCLEOTIDE SEQUENCE</scope>
    <source>
        <strain evidence="2">CX2</strain>
    </source>
</reference>
<keyword evidence="1" id="KW-1133">Transmembrane helix</keyword>
<sequence>MHHSERLLHLHLTIDRTKRFELHQKIKTSLGEGKTLATSYIELTNEALTSNALSTKTAEDFEAWLRGEEKDEGFLAYYIGLLENCLHKQEDVQSEEPVIAPEPVKVPKETTKPRYIPEKPVPSRAERAHYYPADIQPARSKRRGIKTLVAALLVLLLAGGAYIGYPYATSFFVAEEEPVNIKEVTPTPVAEDEPVIEETPSRQLWLAEKNVNLLTDIDGTEVAYIGDIGDRYEVVSEDDAYAEVKLGNTTAWAPLNQTTTEWPAPVLTDAQLIDWIDVNVNNEWLPNSPTSYFGMPKQELLDTFGEPMSTDGDVLNEYLFYPNGFFIVQQETIVAIDWTNTDVSRETFTNLGTSQIETDDALVYESPSYSLRLFVGATGQNRIRLTTVQ</sequence>
<protein>
    <submittedName>
        <fullName evidence="2">Uncharacterized protein</fullName>
    </submittedName>
</protein>
<accession>A0ABY5FPS2</accession>
<dbReference type="RefSeq" id="WP_255177889.1">
    <property type="nucleotide sequence ID" value="NZ_CP101462.1"/>
</dbReference>
<keyword evidence="3" id="KW-1185">Reference proteome</keyword>
<proteinExistence type="predicted"/>
<dbReference type="Proteomes" id="UP001060325">
    <property type="component" value="Chromosome"/>
</dbReference>